<proteinExistence type="predicted"/>
<accession>A0ABD1QAA4</accession>
<dbReference type="AlphaFoldDB" id="A0ABD1QAA4"/>
<organism evidence="1 2">
    <name type="scientific">Forsythia ovata</name>
    <dbReference type="NCBI Taxonomy" id="205694"/>
    <lineage>
        <taxon>Eukaryota</taxon>
        <taxon>Viridiplantae</taxon>
        <taxon>Streptophyta</taxon>
        <taxon>Embryophyta</taxon>
        <taxon>Tracheophyta</taxon>
        <taxon>Spermatophyta</taxon>
        <taxon>Magnoliopsida</taxon>
        <taxon>eudicotyledons</taxon>
        <taxon>Gunneridae</taxon>
        <taxon>Pentapetalae</taxon>
        <taxon>asterids</taxon>
        <taxon>lamiids</taxon>
        <taxon>Lamiales</taxon>
        <taxon>Oleaceae</taxon>
        <taxon>Forsythieae</taxon>
        <taxon>Forsythia</taxon>
    </lineage>
</organism>
<evidence type="ECO:0000313" key="1">
    <source>
        <dbReference type="EMBL" id="KAL2473149.1"/>
    </source>
</evidence>
<comment type="caution">
    <text evidence="1">The sequence shown here is derived from an EMBL/GenBank/DDBJ whole genome shotgun (WGS) entry which is preliminary data.</text>
</comment>
<protein>
    <submittedName>
        <fullName evidence="1">Uncharacterized protein</fullName>
    </submittedName>
</protein>
<sequence length="145" mass="16192">MECEFKRTNLRFSSRCRSNSRCSVLQYVPAEAYAILFTAACENLDFDPTIGVSFDSTTIDSLTATLLELDGPNIGSFLALKNLDKCTKFCKGEEYNDAVMHYLKAILTNAIDKSNRMLRAKAIECISLVGTAVGKKKFKEDVKRI</sequence>
<dbReference type="Proteomes" id="UP001604277">
    <property type="component" value="Unassembled WGS sequence"/>
</dbReference>
<name>A0ABD1QAA4_9LAMI</name>
<evidence type="ECO:0000313" key="2">
    <source>
        <dbReference type="Proteomes" id="UP001604277"/>
    </source>
</evidence>
<dbReference type="InterPro" id="IPR011989">
    <property type="entry name" value="ARM-like"/>
</dbReference>
<keyword evidence="2" id="KW-1185">Reference proteome</keyword>
<dbReference type="Gene3D" id="1.25.10.10">
    <property type="entry name" value="Leucine-rich Repeat Variant"/>
    <property type="match status" value="1"/>
</dbReference>
<reference evidence="2" key="1">
    <citation type="submission" date="2024-07" db="EMBL/GenBank/DDBJ databases">
        <title>Two chromosome-level genome assemblies of Korean endemic species Abeliophyllum distichum and Forsythia ovata (Oleaceae).</title>
        <authorList>
            <person name="Jang H."/>
        </authorList>
    </citation>
    <scope>NUCLEOTIDE SEQUENCE [LARGE SCALE GENOMIC DNA]</scope>
</reference>
<gene>
    <name evidence="1" type="ORF">Fot_48885</name>
</gene>
<dbReference type="EMBL" id="JBFOLJ010000015">
    <property type="protein sequence ID" value="KAL2473149.1"/>
    <property type="molecule type" value="Genomic_DNA"/>
</dbReference>